<name>A0A0D6JDH4_9HYPH</name>
<gene>
    <name evidence="3" type="ORF">YBN1229_v1_1211</name>
</gene>
<dbReference type="GO" id="GO:0005886">
    <property type="term" value="C:plasma membrane"/>
    <property type="evidence" value="ECO:0007669"/>
    <property type="project" value="TreeGrafter"/>
</dbReference>
<accession>A0A0D6JDH4</accession>
<dbReference type="AlphaFoldDB" id="A0A0D6JDH4"/>
<dbReference type="PANTHER" id="PTHR30441:SF4">
    <property type="entry name" value="PROTEIN ASMA"/>
    <property type="match status" value="1"/>
</dbReference>
<protein>
    <recommendedName>
        <fullName evidence="2">AsmA domain-containing protein</fullName>
    </recommendedName>
</protein>
<dbReference type="PANTHER" id="PTHR30441">
    <property type="entry name" value="DUF748 DOMAIN-CONTAINING PROTEIN"/>
    <property type="match status" value="1"/>
</dbReference>
<evidence type="ECO:0000259" key="2">
    <source>
        <dbReference type="Pfam" id="PF05170"/>
    </source>
</evidence>
<organism evidence="3 4">
    <name type="scientific">Candidatus Filomicrobium marinum</name>
    <dbReference type="NCBI Taxonomy" id="1608628"/>
    <lineage>
        <taxon>Bacteria</taxon>
        <taxon>Pseudomonadati</taxon>
        <taxon>Pseudomonadota</taxon>
        <taxon>Alphaproteobacteria</taxon>
        <taxon>Hyphomicrobiales</taxon>
        <taxon>Hyphomicrobiaceae</taxon>
        <taxon>Filomicrobium</taxon>
    </lineage>
</organism>
<feature type="region of interest" description="Disordered" evidence="1">
    <location>
        <begin position="592"/>
        <end position="620"/>
    </location>
</feature>
<dbReference type="GO" id="GO:0090313">
    <property type="term" value="P:regulation of protein targeting to membrane"/>
    <property type="evidence" value="ECO:0007669"/>
    <property type="project" value="TreeGrafter"/>
</dbReference>
<sequence>MKRLMQIRRHLLAVFGVLGLALLAMAMPYFVSHDRSEVVLNTSTVMAADQHHYRVTAPVALFGGPYVVVESGTIALSERSQRAAQGAGSADKIIMSGDAQLTLSDGRIAVNLAGVGPEAADAAPASLFAPLAAALASMQFSSLALSDCTIVLHSDRETVQELRGVEALVKLASRDTLAVTGTFWLRGEKLSFRTSLNIGNHARLERRLPIQAKITGDLIDTTLRGHLSVGNRARLIAPNSELKFSDLGKAARWLNIGWPARSAIEAFSATGLIDWSAGILVFQDAVFKFDGNRATGAMSVNYQSPRPQVDGTLAFDELNLTGLLVQDDVRDESLIEATMRKSSNWLPARLGLSGEAITMPLLRDVDADLRLSAERVQIGSLVLGRSATAVSLRDGKMLADLAELEFEGGGQGTVQISLDATEPDPKLGVRGRLEGFEVGNLATALFGGAVVTGRGDAIINVKATGDRYSDIMSTLSGRIEVRVLDGAALTLDLAKMVAEHSTGVAAPVGWGTTTGLTNLSEFDMRLAFTDGLALVETFSAKSGSQLVFGSGTIDVAAQNLDANIWIGAEAPTSNDETPMGDLIQFRGDWHAPGISVTRAPSRQAGRRDPDGRPADTPGRG</sequence>
<dbReference type="EMBL" id="LN829119">
    <property type="protein sequence ID" value="CPR17349.1"/>
    <property type="molecule type" value="Genomic_DNA"/>
</dbReference>
<reference evidence="4" key="1">
    <citation type="submission" date="2015-02" db="EMBL/GenBank/DDBJ databases">
        <authorList>
            <person name="Chooi Y.-H."/>
        </authorList>
    </citation>
    <scope>NUCLEOTIDE SEQUENCE [LARGE SCALE GENOMIC DNA]</scope>
    <source>
        <strain evidence="4">strain Y</strain>
    </source>
</reference>
<proteinExistence type="predicted"/>
<dbReference type="RefSeq" id="WP_082101033.1">
    <property type="nucleotide sequence ID" value="NZ_LN829118.1"/>
</dbReference>
<dbReference type="InterPro" id="IPR007844">
    <property type="entry name" value="AsmA"/>
</dbReference>
<dbReference type="Pfam" id="PF05170">
    <property type="entry name" value="AsmA"/>
    <property type="match status" value="1"/>
</dbReference>
<dbReference type="KEGG" id="fiy:BN1229_v1_1211"/>
<dbReference type="InterPro" id="IPR052894">
    <property type="entry name" value="AsmA-related"/>
</dbReference>
<dbReference type="KEGG" id="fil:BN1229_v1_1213"/>
<keyword evidence="4" id="KW-1185">Reference proteome</keyword>
<feature type="domain" description="AsmA" evidence="2">
    <location>
        <begin position="301"/>
        <end position="533"/>
    </location>
</feature>
<evidence type="ECO:0000256" key="1">
    <source>
        <dbReference type="SAM" id="MobiDB-lite"/>
    </source>
</evidence>
<evidence type="ECO:0000313" key="3">
    <source>
        <dbReference type="EMBL" id="CPR17349.1"/>
    </source>
</evidence>
<dbReference type="Proteomes" id="UP000033187">
    <property type="component" value="Chromosome 1"/>
</dbReference>
<evidence type="ECO:0000313" key="4">
    <source>
        <dbReference type="Proteomes" id="UP000033187"/>
    </source>
</evidence>
<dbReference type="OrthoDB" id="225437at2"/>